<feature type="region of interest" description="Disordered" evidence="1">
    <location>
        <begin position="1"/>
        <end position="95"/>
    </location>
</feature>
<organism evidence="2 3">
    <name type="scientific">Mycobacterium tuberculosis</name>
    <dbReference type="NCBI Taxonomy" id="1773"/>
    <lineage>
        <taxon>Bacteria</taxon>
        <taxon>Bacillati</taxon>
        <taxon>Actinomycetota</taxon>
        <taxon>Actinomycetes</taxon>
        <taxon>Mycobacteriales</taxon>
        <taxon>Mycobacteriaceae</taxon>
        <taxon>Mycobacterium</taxon>
        <taxon>Mycobacterium tuberculosis complex</taxon>
    </lineage>
</organism>
<keyword evidence="2" id="KW-0489">Methyltransferase</keyword>
<evidence type="ECO:0000313" key="2">
    <source>
        <dbReference type="EMBL" id="COX47843.1"/>
    </source>
</evidence>
<feature type="compositionally biased region" description="Basic and acidic residues" evidence="1">
    <location>
        <begin position="13"/>
        <end position="61"/>
    </location>
</feature>
<keyword evidence="2" id="KW-0808">Transferase</keyword>
<dbReference type="AlphaFoldDB" id="A0A0U0TCK1"/>
<reference evidence="3" key="1">
    <citation type="submission" date="2015-03" db="EMBL/GenBank/DDBJ databases">
        <authorList>
            <consortium name="Pathogen Informatics"/>
        </authorList>
    </citation>
    <scope>NUCLEOTIDE SEQUENCE [LARGE SCALE GENOMIC DNA]</scope>
    <source>
        <strain evidence="3">K00500041</strain>
    </source>
</reference>
<name>A0A0U0TCK1_MYCTX</name>
<sequence>MEARQPAATADVEEPRRRDRGGVAESRDGRDDQPGVDGAEQRVDVENHWDSVDGDLQREGEGGGGAGQREAQRELGNGDFRAHEGSDGDGQGQLDMDWIDGYVESRDGDFRC</sequence>
<evidence type="ECO:0000313" key="3">
    <source>
        <dbReference type="Proteomes" id="UP000038802"/>
    </source>
</evidence>
<proteinExistence type="predicted"/>
<gene>
    <name evidence="2" type="ORF">ERS007703_05276</name>
</gene>
<dbReference type="Proteomes" id="UP000038802">
    <property type="component" value="Unassembled WGS sequence"/>
</dbReference>
<dbReference type="GO" id="GO:0032259">
    <property type="term" value="P:methylation"/>
    <property type="evidence" value="ECO:0007669"/>
    <property type="project" value="UniProtKB-KW"/>
</dbReference>
<dbReference type="GO" id="GO:0008168">
    <property type="term" value="F:methyltransferase activity"/>
    <property type="evidence" value="ECO:0007669"/>
    <property type="project" value="UniProtKB-KW"/>
</dbReference>
<accession>A0A0U0TCK1</accession>
<evidence type="ECO:0000256" key="1">
    <source>
        <dbReference type="SAM" id="MobiDB-lite"/>
    </source>
</evidence>
<protein>
    <submittedName>
        <fullName evidence="2">Methyltransferase</fullName>
    </submittedName>
</protein>
<dbReference type="EMBL" id="CSAE01001294">
    <property type="protein sequence ID" value="COX47843.1"/>
    <property type="molecule type" value="Genomic_DNA"/>
</dbReference>